<organism evidence="2 3">
    <name type="scientific">Candidatus Polarisedimenticola svalbardensis</name>
    <dbReference type="NCBI Taxonomy" id="2886004"/>
    <lineage>
        <taxon>Bacteria</taxon>
        <taxon>Pseudomonadati</taxon>
        <taxon>Acidobacteriota</taxon>
        <taxon>Candidatus Polarisedimenticolia</taxon>
        <taxon>Candidatus Polarisedimenticolales</taxon>
        <taxon>Candidatus Polarisedimenticolaceae</taxon>
        <taxon>Candidatus Polarisedimenticola</taxon>
    </lineage>
</organism>
<feature type="chain" id="PRO_5035265907" evidence="1">
    <location>
        <begin position="28"/>
        <end position="617"/>
    </location>
</feature>
<keyword evidence="1" id="KW-0732">Signal</keyword>
<dbReference type="Proteomes" id="UP000648239">
    <property type="component" value="Unassembled WGS sequence"/>
</dbReference>
<keyword evidence="2" id="KW-0121">Carboxypeptidase</keyword>
<reference evidence="2 3" key="1">
    <citation type="submission" date="2020-08" db="EMBL/GenBank/DDBJ databases">
        <title>Acidobacteriota in marine sediments use diverse sulfur dissimilation pathways.</title>
        <authorList>
            <person name="Wasmund K."/>
        </authorList>
    </citation>
    <scope>NUCLEOTIDE SEQUENCE [LARGE SCALE GENOMIC DNA]</scope>
    <source>
        <strain evidence="2">MAG AM4</strain>
    </source>
</reference>
<feature type="signal peptide" evidence="1">
    <location>
        <begin position="1"/>
        <end position="27"/>
    </location>
</feature>
<dbReference type="AlphaFoldDB" id="A0A8J7CCN8"/>
<dbReference type="GO" id="GO:0004180">
    <property type="term" value="F:carboxypeptidase activity"/>
    <property type="evidence" value="ECO:0007669"/>
    <property type="project" value="UniProtKB-KW"/>
</dbReference>
<evidence type="ECO:0000313" key="2">
    <source>
        <dbReference type="EMBL" id="MBD3867707.1"/>
    </source>
</evidence>
<dbReference type="EMBL" id="JACXWD010000014">
    <property type="protein sequence ID" value="MBD3867707.1"/>
    <property type="molecule type" value="Genomic_DNA"/>
</dbReference>
<dbReference type="SUPFAM" id="SSF49478">
    <property type="entry name" value="Cna protein B-type domain"/>
    <property type="match status" value="1"/>
</dbReference>
<gene>
    <name evidence="2" type="ORF">IFK94_06255</name>
</gene>
<evidence type="ECO:0000313" key="3">
    <source>
        <dbReference type="Proteomes" id="UP000648239"/>
    </source>
</evidence>
<dbReference type="SUPFAM" id="SSF56935">
    <property type="entry name" value="Porins"/>
    <property type="match status" value="1"/>
</dbReference>
<sequence>MISPVCRIRVAVACLLLVIALPSPLKAAGTPFSGVVRDSSGLLLEQVEIFLFHETVGSPPVSERLSDNEGRFDLGELVPGSYRIAAVKEGYRLYLGRVDTLLQRSIQVVLQPMPVEGEAGTEIVPGNASWSLRLPRRSLLRETGAEVLTPGRPTGEAVASRSSGAARMLSGEFTHSFEARSSPGMDDRLVDAYGLNTSLNMTGFLNEHARLDFTGSRRSVDRAAAGDDAVAGTRADVSAGLRLDAGPDDRIDIRTFFGGRETDRDGAGPPALSWGYDARWDRQLDGVSRLGVRMGYRDGSTGEATVALSDPVAGRQAVVGGNFESMVAPGHRIRAGMEASLSQRPDTLLGPDTWKIRLQSEDAWAVTAPLTLVYGLEYSRRHGYRAAGVLRPKIGAAWTGSRFALRGTAVGAMSPGAPDGAVGYEAEFEIPLPGRFRLLGALIRDPMADRLPEDAPGLPGALVRSYGEIAYGGRYAALVRDGASGRVKLTWSDGDMSGLLGTTPDLESPFLIWDEETLRFENLDLALAFPSTGTELTMGVQETTLGPGEREPGGGRQNSRYSIYLKQDLYRPARGASWRLAVALIAQDQGTDAQASEAEPQEFIRYSMLNAGVSVVF</sequence>
<keyword evidence="2" id="KW-0645">Protease</keyword>
<comment type="caution">
    <text evidence="2">The sequence shown here is derived from an EMBL/GenBank/DDBJ whole genome shotgun (WGS) entry which is preliminary data.</text>
</comment>
<proteinExistence type="predicted"/>
<protein>
    <submittedName>
        <fullName evidence="2">Carboxypeptidase regulatory-like domain-containing protein</fullName>
    </submittedName>
</protein>
<accession>A0A8J7CCN8</accession>
<keyword evidence="2" id="KW-0378">Hydrolase</keyword>
<name>A0A8J7CCN8_9BACT</name>
<evidence type="ECO:0000256" key="1">
    <source>
        <dbReference type="SAM" id="SignalP"/>
    </source>
</evidence>